<feature type="compositionally biased region" description="Basic residues" evidence="1">
    <location>
        <begin position="112"/>
        <end position="122"/>
    </location>
</feature>
<evidence type="ECO:0000256" key="1">
    <source>
        <dbReference type="SAM" id="MobiDB-lite"/>
    </source>
</evidence>
<evidence type="ECO:0000313" key="3">
    <source>
        <dbReference type="EMBL" id="NNH23376.1"/>
    </source>
</evidence>
<evidence type="ECO:0000313" key="4">
    <source>
        <dbReference type="Proteomes" id="UP000555552"/>
    </source>
</evidence>
<keyword evidence="4" id="KW-1185">Reference proteome</keyword>
<dbReference type="GO" id="GO:0008168">
    <property type="term" value="F:methyltransferase activity"/>
    <property type="evidence" value="ECO:0007669"/>
    <property type="project" value="UniProtKB-KW"/>
</dbReference>
<dbReference type="InterPro" id="IPR007076">
    <property type="entry name" value="TfoX_N"/>
</dbReference>
<accession>A0A849BV49</accession>
<proteinExistence type="predicted"/>
<sequence length="122" mass="13143">MAYDEDLAERVREALAAERDRAEKAMFGGLAVLLGGRMAVAVSGSGGLMVRVDPDEALGLLERPDVGPVVMRDRPTRGWVLVAPAALTDDDELRGWVERGAREARRAAPPARGRRPRGGGQR</sequence>
<name>A0A849BV49_9ACTN</name>
<dbReference type="Gene3D" id="3.30.1460.30">
    <property type="entry name" value="YgaC/TfoX-N like chaperone"/>
    <property type="match status" value="1"/>
</dbReference>
<dbReference type="SUPFAM" id="SSF159894">
    <property type="entry name" value="YgaC/TfoX-N like"/>
    <property type="match status" value="1"/>
</dbReference>
<keyword evidence="3" id="KW-0489">Methyltransferase</keyword>
<protein>
    <submittedName>
        <fullName evidence="3">RNA methyltransferase</fullName>
    </submittedName>
</protein>
<dbReference type="Proteomes" id="UP000555552">
    <property type="component" value="Unassembled WGS sequence"/>
</dbReference>
<feature type="region of interest" description="Disordered" evidence="1">
    <location>
        <begin position="99"/>
        <end position="122"/>
    </location>
</feature>
<comment type="caution">
    <text evidence="3">The sequence shown here is derived from an EMBL/GenBank/DDBJ whole genome shotgun (WGS) entry which is preliminary data.</text>
</comment>
<reference evidence="3 4" key="1">
    <citation type="submission" date="2020-05" db="EMBL/GenBank/DDBJ databases">
        <title>MicrobeNet Type strains.</title>
        <authorList>
            <person name="Nicholson A.C."/>
        </authorList>
    </citation>
    <scope>NUCLEOTIDE SEQUENCE [LARGE SCALE GENOMIC DNA]</scope>
    <source>
        <strain evidence="3 4">JCM 14547</strain>
    </source>
</reference>
<keyword evidence="3" id="KW-0808">Transferase</keyword>
<organism evidence="3 4">
    <name type="scientific">Pseudokineococcus marinus</name>
    <dbReference type="NCBI Taxonomy" id="351215"/>
    <lineage>
        <taxon>Bacteria</taxon>
        <taxon>Bacillati</taxon>
        <taxon>Actinomycetota</taxon>
        <taxon>Actinomycetes</taxon>
        <taxon>Kineosporiales</taxon>
        <taxon>Kineosporiaceae</taxon>
        <taxon>Pseudokineococcus</taxon>
    </lineage>
</organism>
<dbReference type="RefSeq" id="WP_171203194.1">
    <property type="nucleotide sequence ID" value="NZ_BAAANP010000001.1"/>
</dbReference>
<dbReference type="Pfam" id="PF04993">
    <property type="entry name" value="TfoX_N"/>
    <property type="match status" value="1"/>
</dbReference>
<feature type="domain" description="TfoX N-terminal" evidence="2">
    <location>
        <begin position="20"/>
        <end position="103"/>
    </location>
</feature>
<dbReference type="EMBL" id="JABEMA010000132">
    <property type="protein sequence ID" value="NNH23376.1"/>
    <property type="molecule type" value="Genomic_DNA"/>
</dbReference>
<dbReference type="AlphaFoldDB" id="A0A849BV49"/>
<evidence type="ECO:0000259" key="2">
    <source>
        <dbReference type="Pfam" id="PF04993"/>
    </source>
</evidence>
<gene>
    <name evidence="3" type="ORF">HLB09_09780</name>
</gene>
<dbReference type="GO" id="GO:0032259">
    <property type="term" value="P:methylation"/>
    <property type="evidence" value="ECO:0007669"/>
    <property type="project" value="UniProtKB-KW"/>
</dbReference>